<dbReference type="HOGENOM" id="CLU_020932_1_0_1"/>
<evidence type="ECO:0000256" key="1">
    <source>
        <dbReference type="ARBA" id="ARBA00004273"/>
    </source>
</evidence>
<keyword evidence="6" id="KW-0472">Membrane</keyword>
<evidence type="ECO:0000313" key="10">
    <source>
        <dbReference type="Proteomes" id="UP000001593"/>
    </source>
</evidence>
<dbReference type="InterPro" id="IPR032710">
    <property type="entry name" value="NTF2-like_dom_sf"/>
</dbReference>
<dbReference type="PANTHER" id="PTHR10721">
    <property type="entry name" value="MITOCHONDRIAL IMPORT INNER MEMBRANE TRANSLOCASE SUBUNIT TIM44"/>
    <property type="match status" value="1"/>
</dbReference>
<feature type="non-terminal residue" evidence="9">
    <location>
        <position position="1"/>
    </location>
</feature>
<reference evidence="9 10" key="1">
    <citation type="journal article" date="2007" name="Science">
        <title>Sea anemone genome reveals ancestral eumetazoan gene repertoire and genomic organization.</title>
        <authorList>
            <person name="Putnam N.H."/>
            <person name="Srivastava M."/>
            <person name="Hellsten U."/>
            <person name="Dirks B."/>
            <person name="Chapman J."/>
            <person name="Salamov A."/>
            <person name="Terry A."/>
            <person name="Shapiro H."/>
            <person name="Lindquist E."/>
            <person name="Kapitonov V.V."/>
            <person name="Jurka J."/>
            <person name="Genikhovich G."/>
            <person name="Grigoriev I.V."/>
            <person name="Lucas S.M."/>
            <person name="Steele R.E."/>
            <person name="Finnerty J.R."/>
            <person name="Technau U."/>
            <person name="Martindale M.Q."/>
            <person name="Rokhsar D.S."/>
        </authorList>
    </citation>
    <scope>NUCLEOTIDE SEQUENCE [LARGE SCALE GENOMIC DNA]</scope>
    <source>
        <strain evidence="10">CH2 X CH6</strain>
    </source>
</reference>
<dbReference type="PhylomeDB" id="A7SUW6"/>
<dbReference type="EMBL" id="DS469820">
    <property type="protein sequence ID" value="EDO32515.1"/>
    <property type="molecule type" value="Genomic_DNA"/>
</dbReference>
<dbReference type="eggNOG" id="KOG2580">
    <property type="taxonomic scope" value="Eukaryota"/>
</dbReference>
<name>A7SUW6_NEMVE</name>
<evidence type="ECO:0000313" key="9">
    <source>
        <dbReference type="EMBL" id="EDO32515.1"/>
    </source>
</evidence>
<evidence type="ECO:0000256" key="3">
    <source>
        <dbReference type="ARBA" id="ARBA00022792"/>
    </source>
</evidence>
<protein>
    <recommendedName>
        <fullName evidence="8">Tim44-like domain-containing protein</fullName>
    </recommendedName>
</protein>
<keyword evidence="7" id="KW-0175">Coiled coil</keyword>
<dbReference type="Gene3D" id="3.10.450.240">
    <property type="match status" value="1"/>
</dbReference>
<dbReference type="FunCoup" id="A7SUW6">
    <property type="interactions" value="765"/>
</dbReference>
<evidence type="ECO:0000256" key="2">
    <source>
        <dbReference type="ARBA" id="ARBA00009597"/>
    </source>
</evidence>
<proteinExistence type="inferred from homology"/>
<dbReference type="InterPro" id="IPR007379">
    <property type="entry name" value="Tim44-like_dom"/>
</dbReference>
<dbReference type="InterPro" id="IPR039544">
    <property type="entry name" value="Tim44-like"/>
</dbReference>
<dbReference type="GO" id="GO:0005743">
    <property type="term" value="C:mitochondrial inner membrane"/>
    <property type="evidence" value="ECO:0007669"/>
    <property type="project" value="UniProtKB-SubCell"/>
</dbReference>
<evidence type="ECO:0000259" key="8">
    <source>
        <dbReference type="Pfam" id="PF04280"/>
    </source>
</evidence>
<evidence type="ECO:0000256" key="6">
    <source>
        <dbReference type="ARBA" id="ARBA00023136"/>
    </source>
</evidence>
<sequence>GLFGKFIQNIKEGIERNKEMQENIKKFQKEAKKFESSETLKTAKSRFEFVEKVSAKFSSTARSISGTMSTKVSQMYEDLTASDTFKKSKEASEELTKSAKDAASKVQEQTEEITKTGTFKTVSKGFKVVKEELVDEELKQSRPYQTPAELRRRTAVNMNQTEIKEKRIEANEDATGVVLHKDSKWYQQWKEFKDNNPVVTSLFNLKMKYDESDNIVIRATRVVTDRLTDVFSDVFSQSEMAKTLSEITKIDPQFNKDRFLQECEFEIIPAVLEGFLQGKLDILKDWCHE</sequence>
<dbReference type="Proteomes" id="UP000001593">
    <property type="component" value="Unassembled WGS sequence"/>
</dbReference>
<feature type="coiled-coil region" evidence="7">
    <location>
        <begin position="10"/>
        <end position="37"/>
    </location>
</feature>
<keyword evidence="5" id="KW-0496">Mitochondrion</keyword>
<comment type="subcellular location">
    <subcellularLocation>
        <location evidence="1">Mitochondrion inner membrane</location>
    </subcellularLocation>
</comment>
<feature type="domain" description="Tim44-like" evidence="8">
    <location>
        <begin position="241"/>
        <end position="289"/>
    </location>
</feature>
<evidence type="ECO:0000256" key="7">
    <source>
        <dbReference type="SAM" id="Coils"/>
    </source>
</evidence>
<keyword evidence="10" id="KW-1185">Reference proteome</keyword>
<evidence type="ECO:0000256" key="4">
    <source>
        <dbReference type="ARBA" id="ARBA00022946"/>
    </source>
</evidence>
<dbReference type="InParanoid" id="A7SUW6"/>
<gene>
    <name evidence="9" type="ORF">NEMVEDRAFT_v1g41423</name>
</gene>
<dbReference type="PANTHER" id="PTHR10721:SF1">
    <property type="entry name" value="MITOCHONDRIAL IMPORT INNER MEMBRANE TRANSLOCASE SUBUNIT TIM44"/>
    <property type="match status" value="1"/>
</dbReference>
<feature type="non-terminal residue" evidence="9">
    <location>
        <position position="289"/>
    </location>
</feature>
<dbReference type="OMA" id="YEAXLAM"/>
<dbReference type="STRING" id="45351.A7SUW6"/>
<keyword evidence="3" id="KW-0999">Mitochondrion inner membrane</keyword>
<evidence type="ECO:0000256" key="5">
    <source>
        <dbReference type="ARBA" id="ARBA00023128"/>
    </source>
</evidence>
<comment type="similarity">
    <text evidence="2">Belongs to the Tim44 family.</text>
</comment>
<dbReference type="AlphaFoldDB" id="A7SUW6"/>
<accession>A7SUW6</accession>
<dbReference type="Pfam" id="PF04280">
    <property type="entry name" value="Tim44"/>
    <property type="match status" value="1"/>
</dbReference>
<dbReference type="SUPFAM" id="SSF54427">
    <property type="entry name" value="NTF2-like"/>
    <property type="match status" value="1"/>
</dbReference>
<organism evidence="9 10">
    <name type="scientific">Nematostella vectensis</name>
    <name type="common">Starlet sea anemone</name>
    <dbReference type="NCBI Taxonomy" id="45351"/>
    <lineage>
        <taxon>Eukaryota</taxon>
        <taxon>Metazoa</taxon>
        <taxon>Cnidaria</taxon>
        <taxon>Anthozoa</taxon>
        <taxon>Hexacorallia</taxon>
        <taxon>Actiniaria</taxon>
        <taxon>Edwardsiidae</taxon>
        <taxon>Nematostella</taxon>
    </lineage>
</organism>
<keyword evidence="4" id="KW-0809">Transit peptide</keyword>